<organism evidence="3 4">
    <name type="scientific">Actinokineospora terrae</name>
    <dbReference type="NCBI Taxonomy" id="155974"/>
    <lineage>
        <taxon>Bacteria</taxon>
        <taxon>Bacillati</taxon>
        <taxon>Actinomycetota</taxon>
        <taxon>Actinomycetes</taxon>
        <taxon>Pseudonocardiales</taxon>
        <taxon>Pseudonocardiaceae</taxon>
        <taxon>Actinokineospora</taxon>
    </lineage>
</organism>
<proteinExistence type="predicted"/>
<dbReference type="GO" id="GO:0032259">
    <property type="term" value="P:methylation"/>
    <property type="evidence" value="ECO:0007669"/>
    <property type="project" value="UniProtKB-KW"/>
</dbReference>
<dbReference type="GO" id="GO:0008757">
    <property type="term" value="F:S-adenosylmethionine-dependent methyltransferase activity"/>
    <property type="evidence" value="ECO:0007669"/>
    <property type="project" value="InterPro"/>
</dbReference>
<feature type="domain" description="Methyltransferase type 11" evidence="2">
    <location>
        <begin position="49"/>
        <end position="138"/>
    </location>
</feature>
<dbReference type="STRING" id="155974.SAMN04487818_103305"/>
<dbReference type="Gene3D" id="3.40.50.150">
    <property type="entry name" value="Vaccinia Virus protein VP39"/>
    <property type="match status" value="1"/>
</dbReference>
<evidence type="ECO:0000256" key="1">
    <source>
        <dbReference type="ARBA" id="ARBA00022679"/>
    </source>
</evidence>
<sequence length="265" mass="27972">MAEPATISYVFATSFAREEERLSLGEHLWDPGTTSRLAALGVGRGSRCLEIGAGRGSIAAWLAECGAAVTALDIDTSRLGWLRGCGVSVHRGDISRDPVPGGNYDLVHARLVVQHLADRAAAVRRMVAALRPGGHLVLEDTDTATTLATAGGVLRPRVRDAAYAVMAESGYHPRCGLLDVDLAHGAGLRDVRAEGRAEVITGGTPQGRWFALWLEHLKPAMVGRGLVTAAEVDAALADIDDPGTRWLSQVMITVIGRKGADEQAA</sequence>
<dbReference type="Proteomes" id="UP000199051">
    <property type="component" value="Unassembled WGS sequence"/>
</dbReference>
<keyword evidence="1 3" id="KW-0808">Transferase</keyword>
<reference evidence="4" key="1">
    <citation type="submission" date="2016-10" db="EMBL/GenBank/DDBJ databases">
        <authorList>
            <person name="Varghese N."/>
            <person name="Submissions S."/>
        </authorList>
    </citation>
    <scope>NUCLEOTIDE SEQUENCE [LARGE SCALE GENOMIC DNA]</scope>
    <source>
        <strain evidence="4">DSM 44260</strain>
    </source>
</reference>
<dbReference type="PANTHER" id="PTHR43861:SF3">
    <property type="entry name" value="PUTATIVE (AFU_ORTHOLOGUE AFUA_2G14390)-RELATED"/>
    <property type="match status" value="1"/>
</dbReference>
<dbReference type="InterPro" id="IPR013216">
    <property type="entry name" value="Methyltransf_11"/>
</dbReference>
<dbReference type="RefSeq" id="WP_245782262.1">
    <property type="nucleotide sequence ID" value="NZ_FOGI01000003.1"/>
</dbReference>
<evidence type="ECO:0000313" key="3">
    <source>
        <dbReference type="EMBL" id="SER43549.1"/>
    </source>
</evidence>
<evidence type="ECO:0000259" key="2">
    <source>
        <dbReference type="Pfam" id="PF08241"/>
    </source>
</evidence>
<dbReference type="CDD" id="cd02440">
    <property type="entry name" value="AdoMet_MTases"/>
    <property type="match status" value="1"/>
</dbReference>
<accession>A0A1H9P6W1</accession>
<protein>
    <submittedName>
        <fullName evidence="3">Methyltransferase domain-containing protein</fullName>
    </submittedName>
</protein>
<dbReference type="PANTHER" id="PTHR43861">
    <property type="entry name" value="TRANS-ACONITATE 2-METHYLTRANSFERASE-RELATED"/>
    <property type="match status" value="1"/>
</dbReference>
<keyword evidence="3" id="KW-0489">Methyltransferase</keyword>
<keyword evidence="4" id="KW-1185">Reference proteome</keyword>
<dbReference type="InterPro" id="IPR029063">
    <property type="entry name" value="SAM-dependent_MTases_sf"/>
</dbReference>
<dbReference type="AlphaFoldDB" id="A0A1H9P6W1"/>
<dbReference type="EMBL" id="FOGI01000003">
    <property type="protein sequence ID" value="SER43549.1"/>
    <property type="molecule type" value="Genomic_DNA"/>
</dbReference>
<dbReference type="SUPFAM" id="SSF53335">
    <property type="entry name" value="S-adenosyl-L-methionine-dependent methyltransferases"/>
    <property type="match status" value="1"/>
</dbReference>
<evidence type="ECO:0000313" key="4">
    <source>
        <dbReference type="Proteomes" id="UP000199051"/>
    </source>
</evidence>
<dbReference type="Pfam" id="PF08241">
    <property type="entry name" value="Methyltransf_11"/>
    <property type="match status" value="1"/>
</dbReference>
<gene>
    <name evidence="3" type="ORF">SAMN04487818_103305</name>
</gene>
<name>A0A1H9P6W1_9PSEU</name>